<proteinExistence type="predicted"/>
<dbReference type="PANTHER" id="PTHR35307:SF3">
    <property type="entry name" value="DUF4220 DOMAIN-CONTAINING PROTEIN"/>
    <property type="match status" value="1"/>
</dbReference>
<accession>A0ABD1WFJ0</accession>
<organism evidence="1 2">
    <name type="scientific">Forsythia ovata</name>
    <dbReference type="NCBI Taxonomy" id="205694"/>
    <lineage>
        <taxon>Eukaryota</taxon>
        <taxon>Viridiplantae</taxon>
        <taxon>Streptophyta</taxon>
        <taxon>Embryophyta</taxon>
        <taxon>Tracheophyta</taxon>
        <taxon>Spermatophyta</taxon>
        <taxon>Magnoliopsida</taxon>
        <taxon>eudicotyledons</taxon>
        <taxon>Gunneridae</taxon>
        <taxon>Pentapetalae</taxon>
        <taxon>asterids</taxon>
        <taxon>lamiids</taxon>
        <taxon>Lamiales</taxon>
        <taxon>Oleaceae</taxon>
        <taxon>Forsythieae</taxon>
        <taxon>Forsythia</taxon>
    </lineage>
</organism>
<dbReference type="Proteomes" id="UP001604277">
    <property type="component" value="Unassembled WGS sequence"/>
</dbReference>
<evidence type="ECO:0000313" key="1">
    <source>
        <dbReference type="EMBL" id="KAL2548458.1"/>
    </source>
</evidence>
<dbReference type="AlphaFoldDB" id="A0ABD1WFJ0"/>
<dbReference type="PANTHER" id="PTHR35307">
    <property type="entry name" value="PROTEIN, PUTATIVE-RELATED"/>
    <property type="match status" value="1"/>
</dbReference>
<sequence>MQNLHYTWLDVNLYEIEIEGNSLREIISELSDAAKHGFMELRKEDAISCLRDGPFPSKWLIKVLAANSIYRICQTLMLNLDNKWNKCRNTMFEILSSMIADVIGLSP</sequence>
<protein>
    <submittedName>
        <fullName evidence="1">Uncharacterized protein</fullName>
    </submittedName>
</protein>
<reference evidence="2" key="1">
    <citation type="submission" date="2024-07" db="EMBL/GenBank/DDBJ databases">
        <title>Two chromosome-level genome assemblies of Korean endemic species Abeliophyllum distichum and Forsythia ovata (Oleaceae).</title>
        <authorList>
            <person name="Jang H."/>
        </authorList>
    </citation>
    <scope>NUCLEOTIDE SEQUENCE [LARGE SCALE GENOMIC DNA]</scope>
</reference>
<gene>
    <name evidence="1" type="ORF">Fot_09988</name>
</gene>
<comment type="caution">
    <text evidence="1">The sequence shown here is derived from an EMBL/GenBank/DDBJ whole genome shotgun (WGS) entry which is preliminary data.</text>
</comment>
<evidence type="ECO:0000313" key="2">
    <source>
        <dbReference type="Proteomes" id="UP001604277"/>
    </source>
</evidence>
<name>A0ABD1WFJ0_9LAMI</name>
<keyword evidence="2" id="KW-1185">Reference proteome</keyword>
<dbReference type="EMBL" id="JBFOLJ010000003">
    <property type="protein sequence ID" value="KAL2548458.1"/>
    <property type="molecule type" value="Genomic_DNA"/>
</dbReference>